<gene>
    <name evidence="1" type="ORF">Dia5BBH33_20890</name>
</gene>
<dbReference type="EMBL" id="AP019697">
    <property type="protein sequence ID" value="BBK26154.1"/>
    <property type="molecule type" value="Genomic_DNA"/>
</dbReference>
<evidence type="ECO:0000313" key="1">
    <source>
        <dbReference type="EMBL" id="BBK26154.1"/>
    </source>
</evidence>
<dbReference type="KEGG" id="dho:Dia5BBH33_20890"/>
<proteinExistence type="predicted"/>
<reference evidence="2" key="1">
    <citation type="submission" date="2019-05" db="EMBL/GenBank/DDBJ databases">
        <title>Complete genome sequencing of Dialister sp. strain 5BBH33.</title>
        <authorList>
            <person name="Sakamoto M."/>
            <person name="Murakami T."/>
            <person name="Mori H."/>
        </authorList>
    </citation>
    <scope>NUCLEOTIDE SEQUENCE [LARGE SCALE GENOMIC DNA]</scope>
    <source>
        <strain evidence="2">5BBH33</strain>
    </source>
</reference>
<evidence type="ECO:0000313" key="2">
    <source>
        <dbReference type="Proteomes" id="UP000320585"/>
    </source>
</evidence>
<keyword evidence="2" id="KW-1185">Reference proteome</keyword>
<organism evidence="1 2">
    <name type="scientific">Dialister hominis</name>
    <dbReference type="NCBI Taxonomy" id="2582419"/>
    <lineage>
        <taxon>Bacteria</taxon>
        <taxon>Bacillati</taxon>
        <taxon>Bacillota</taxon>
        <taxon>Negativicutes</taxon>
        <taxon>Veillonellales</taxon>
        <taxon>Veillonellaceae</taxon>
        <taxon>Dialister</taxon>
    </lineage>
</organism>
<dbReference type="RefSeq" id="WP_144269324.1">
    <property type="nucleotide sequence ID" value="NZ_AP019697.1"/>
</dbReference>
<name>A0A8D5A5M7_9FIRM</name>
<protein>
    <submittedName>
        <fullName evidence="1">Uncharacterized protein</fullName>
    </submittedName>
</protein>
<dbReference type="AlphaFoldDB" id="A0A8D5A5M7"/>
<dbReference type="Proteomes" id="UP000320585">
    <property type="component" value="Chromosome"/>
</dbReference>
<accession>A0A8D5A5M7</accession>
<dbReference type="OrthoDB" id="1660997at2"/>
<sequence>MFRKLKQYRKERKWAMYAAVLFSVLVSLFLVVLLLFKMASLGAAGIFNYAVSKQKMLRGTITVEEITANIHGGVTFTNLAWDDPQGNPILRVPTGTLKVNPWDIVTRRMKSTTLEGITLNDPVFAVRYDENMQGDFVNPKEIEDNSEDGKANFNRNGKRLKMNFVLNNAKIQTFYLERHHIFNHVNMEMDLDTKGMTYISLTTGPFGGTAVGDGVKLYGTVDFSKPDQECHFDAEFDGIDPSSLGLGTSIRDRLTLKAHADGPFAGPIADGTLEMKRLRIPALCFHDVHGDIHYEGGLLTFSNVKAGVYGGRLLARGDYDIDSRAYNIYINAWDMDTRYPLKSDKFYCLVDLVGEMHCDGNPADLDSFGTFQSGSGFYMLAPFEKITGRFDNKGHTLAFYDVKLYTKLGIAETDAFSIVKGRLHLGEIRLVDPDTGEAMRITDAVGEQEAVKTFRGIQQNMKEIKEQVDDFKDALKK</sequence>
<dbReference type="GeneID" id="92717286"/>